<dbReference type="PANTHER" id="PTHR24247">
    <property type="entry name" value="5-HYDROXYTRYPTAMINE RECEPTOR"/>
    <property type="match status" value="1"/>
</dbReference>
<dbReference type="AlphaFoldDB" id="A0A8S1GQJ2"/>
<proteinExistence type="predicted"/>
<feature type="transmembrane region" description="Helical" evidence="9">
    <location>
        <begin position="21"/>
        <end position="47"/>
    </location>
</feature>
<evidence type="ECO:0000256" key="5">
    <source>
        <dbReference type="ARBA" id="ARBA00023040"/>
    </source>
</evidence>
<keyword evidence="5" id="KW-0297">G-protein coupled receptor</keyword>
<keyword evidence="12" id="KW-1185">Reference proteome</keyword>
<dbReference type="SUPFAM" id="SSF81321">
    <property type="entry name" value="Family A G protein-coupled receptor-like"/>
    <property type="match status" value="1"/>
</dbReference>
<feature type="domain" description="G-protein coupled receptors family 1 profile" evidence="10">
    <location>
        <begin position="37"/>
        <end position="83"/>
    </location>
</feature>
<evidence type="ECO:0000259" key="10">
    <source>
        <dbReference type="PROSITE" id="PS50262"/>
    </source>
</evidence>
<reference evidence="11" key="1">
    <citation type="submission" date="2020-10" db="EMBL/GenBank/DDBJ databases">
        <authorList>
            <person name="Kikuchi T."/>
        </authorList>
    </citation>
    <scope>NUCLEOTIDE SEQUENCE</scope>
    <source>
        <strain evidence="11">NKZ352</strain>
    </source>
</reference>
<accession>A0A8S1GQJ2</accession>
<keyword evidence="7" id="KW-0675">Receptor</keyword>
<dbReference type="Gene3D" id="1.20.1070.10">
    <property type="entry name" value="Rhodopsin 7-helix transmembrane proteins"/>
    <property type="match status" value="1"/>
</dbReference>
<evidence type="ECO:0000256" key="9">
    <source>
        <dbReference type="SAM" id="Phobius"/>
    </source>
</evidence>
<evidence type="ECO:0000256" key="7">
    <source>
        <dbReference type="ARBA" id="ARBA00023170"/>
    </source>
</evidence>
<dbReference type="GO" id="GO:0016907">
    <property type="term" value="F:G protein-coupled acetylcholine receptor activity"/>
    <property type="evidence" value="ECO:0007669"/>
    <property type="project" value="TreeGrafter"/>
</dbReference>
<organism evidence="11 12">
    <name type="scientific">Caenorhabditis auriculariae</name>
    <dbReference type="NCBI Taxonomy" id="2777116"/>
    <lineage>
        <taxon>Eukaryota</taxon>
        <taxon>Metazoa</taxon>
        <taxon>Ecdysozoa</taxon>
        <taxon>Nematoda</taxon>
        <taxon>Chromadorea</taxon>
        <taxon>Rhabditida</taxon>
        <taxon>Rhabditina</taxon>
        <taxon>Rhabditomorpha</taxon>
        <taxon>Rhabditoidea</taxon>
        <taxon>Rhabditidae</taxon>
        <taxon>Peloderinae</taxon>
        <taxon>Caenorhabditis</taxon>
    </lineage>
</organism>
<protein>
    <recommendedName>
        <fullName evidence="10">G-protein coupled receptors family 1 profile domain-containing protein</fullName>
    </recommendedName>
</protein>
<evidence type="ECO:0000313" key="11">
    <source>
        <dbReference type="EMBL" id="CAD6184988.1"/>
    </source>
</evidence>
<dbReference type="GO" id="GO:0007187">
    <property type="term" value="P:G protein-coupled receptor signaling pathway, coupled to cyclic nucleotide second messenger"/>
    <property type="evidence" value="ECO:0007669"/>
    <property type="project" value="TreeGrafter"/>
</dbReference>
<dbReference type="GO" id="GO:0005886">
    <property type="term" value="C:plasma membrane"/>
    <property type="evidence" value="ECO:0007669"/>
    <property type="project" value="UniProtKB-SubCell"/>
</dbReference>
<sequence length="229" mass="26155">MYNVTVPDTSWNSPYSLTAQIIVWIIIVILSLETIIGNAMVILAYRIERNISKQVSNRYIVSLAISDLIIGIEGFPLFTVYVLNETTFGPLEHRRQRANIGFRIGTSLNRRTVATWVYRLRNVAFSGLHLMSGVHSHSSPDHGRSIFICVPHGKVLEMAKSNKNATSHNSFMVNSGHYFWDYDLRMARHDGTIDKGQFKKKVGYGVKFLLYQFILLLRFTVFDLLNIQA</sequence>
<gene>
    <name evidence="11" type="ORF">CAUJ_LOCUS907</name>
</gene>
<evidence type="ECO:0000256" key="4">
    <source>
        <dbReference type="ARBA" id="ARBA00022989"/>
    </source>
</evidence>
<dbReference type="InterPro" id="IPR000276">
    <property type="entry name" value="GPCR_Rhodpsn"/>
</dbReference>
<dbReference type="PROSITE" id="PS50262">
    <property type="entry name" value="G_PROTEIN_RECEP_F1_2"/>
    <property type="match status" value="1"/>
</dbReference>
<dbReference type="OrthoDB" id="10071887at2759"/>
<dbReference type="GO" id="GO:0030425">
    <property type="term" value="C:dendrite"/>
    <property type="evidence" value="ECO:0007669"/>
    <property type="project" value="TreeGrafter"/>
</dbReference>
<dbReference type="GO" id="GO:0045202">
    <property type="term" value="C:synapse"/>
    <property type="evidence" value="ECO:0007669"/>
    <property type="project" value="TreeGrafter"/>
</dbReference>
<keyword evidence="8" id="KW-0807">Transducer</keyword>
<evidence type="ECO:0000256" key="1">
    <source>
        <dbReference type="ARBA" id="ARBA00004651"/>
    </source>
</evidence>
<dbReference type="PRINTS" id="PR00237">
    <property type="entry name" value="GPCRRHODOPSN"/>
</dbReference>
<keyword evidence="6 9" id="KW-0472">Membrane</keyword>
<dbReference type="InterPro" id="IPR017452">
    <property type="entry name" value="GPCR_Rhodpsn_7TM"/>
</dbReference>
<keyword evidence="3 9" id="KW-0812">Transmembrane</keyword>
<evidence type="ECO:0000256" key="3">
    <source>
        <dbReference type="ARBA" id="ARBA00022692"/>
    </source>
</evidence>
<evidence type="ECO:0000256" key="8">
    <source>
        <dbReference type="ARBA" id="ARBA00023224"/>
    </source>
</evidence>
<dbReference type="PANTHER" id="PTHR24247:SF184">
    <property type="entry name" value="MUSCARINIC ACETYLCHOLINE RECEPTOR GAR-1-RELATED"/>
    <property type="match status" value="1"/>
</dbReference>
<evidence type="ECO:0000256" key="6">
    <source>
        <dbReference type="ARBA" id="ARBA00023136"/>
    </source>
</evidence>
<feature type="transmembrane region" description="Helical" evidence="9">
    <location>
        <begin position="59"/>
        <end position="83"/>
    </location>
</feature>
<keyword evidence="2" id="KW-1003">Cell membrane</keyword>
<comment type="subcellular location">
    <subcellularLocation>
        <location evidence="1">Cell membrane</location>
        <topology evidence="1">Multi-pass membrane protein</topology>
    </subcellularLocation>
</comment>
<keyword evidence="4 9" id="KW-1133">Transmembrane helix</keyword>
<evidence type="ECO:0000256" key="2">
    <source>
        <dbReference type="ARBA" id="ARBA00022475"/>
    </source>
</evidence>
<dbReference type="EMBL" id="CAJGYM010000002">
    <property type="protein sequence ID" value="CAD6184988.1"/>
    <property type="molecule type" value="Genomic_DNA"/>
</dbReference>
<dbReference type="GO" id="GO:0007197">
    <property type="term" value="P:adenylate cyclase-inhibiting G protein-coupled acetylcholine receptor signaling pathway"/>
    <property type="evidence" value="ECO:0007669"/>
    <property type="project" value="TreeGrafter"/>
</dbReference>
<comment type="caution">
    <text evidence="11">The sequence shown here is derived from an EMBL/GenBank/DDBJ whole genome shotgun (WGS) entry which is preliminary data.</text>
</comment>
<dbReference type="Proteomes" id="UP000835052">
    <property type="component" value="Unassembled WGS sequence"/>
</dbReference>
<dbReference type="GO" id="GO:0004993">
    <property type="term" value="F:G protein-coupled serotonin receptor activity"/>
    <property type="evidence" value="ECO:0007669"/>
    <property type="project" value="TreeGrafter"/>
</dbReference>
<name>A0A8S1GQJ2_9PELO</name>
<evidence type="ECO:0000313" key="12">
    <source>
        <dbReference type="Proteomes" id="UP000835052"/>
    </source>
</evidence>